<gene>
    <name evidence="7" type="ORF">J4E96_12450</name>
</gene>
<dbReference type="Pfam" id="PF00392">
    <property type="entry name" value="GntR"/>
    <property type="match status" value="1"/>
</dbReference>
<keyword evidence="7" id="KW-0032">Aminotransferase</keyword>
<reference evidence="7" key="1">
    <citation type="submission" date="2021-03" db="EMBL/GenBank/DDBJ databases">
        <title>Pengzhenrongella sicca gen. nov., sp. nov., a new member of suborder Micrococcineae isolated from High-Arctic tundra soil.</title>
        <authorList>
            <person name="Peng F."/>
        </authorList>
    </citation>
    <scope>NUCLEOTIDE SEQUENCE</scope>
    <source>
        <strain evidence="7">LRZ-2</strain>
    </source>
</reference>
<dbReference type="Gene3D" id="3.90.1150.10">
    <property type="entry name" value="Aspartate Aminotransferase, domain 1"/>
    <property type="match status" value="1"/>
</dbReference>
<dbReference type="InterPro" id="IPR004839">
    <property type="entry name" value="Aminotransferase_I/II_large"/>
</dbReference>
<protein>
    <submittedName>
        <fullName evidence="7">PLP-dependent aminotransferase family protein</fullName>
    </submittedName>
</protein>
<dbReference type="InterPro" id="IPR015421">
    <property type="entry name" value="PyrdxlP-dep_Trfase_major"/>
</dbReference>
<sequence length="502" mass="52381">MNSLVQADPAVFERRMATGTLVRLLGSWRHAGPAYLALAAGIRRAVLDGTLPLRTRLPSERELADALGLSRTTTSSAYQHLRDGGLLVSRRGSGTVTTLPSQERAAAAAGGAPGVVAGARDVVDLTIAASPSPPGLHLAYVAALTELPRYLAGPGYHYLGLDVLRAAVAAEYSSRGTPTSPDEILITSGAQQALSLLLSTVVGPGDRVVVEHPTYSNAIATVRSVGARAVPVPVGRGGLDVDLLESTVRQTSPRAVYLIPDHHNPTGLSLDAEARTRVREIARRYRTLVIGDETLTELTLDGERPGTFLGAAPAGALVAIGSTAKAFWGGLRVGWIRGSRELVARLARERARDDLSTPVLEQLVAEQLLTSGAEILLARRAAVRAQRDGLIELVGRLLPTWQVSAPAGGLSLWVHLGWPASSALAAVAPQHGVRVAPGPSFGVDGSFEDRLRLPFGQPLPEAARGIEALAAAWRSLRLDGAGSPGQPAPGTTAFGAELGTAV</sequence>
<evidence type="ECO:0000313" key="8">
    <source>
        <dbReference type="Proteomes" id="UP000663937"/>
    </source>
</evidence>
<accession>A0A8A4ZES6</accession>
<feature type="domain" description="HTH gntR-type" evidence="6">
    <location>
        <begin position="32"/>
        <end position="100"/>
    </location>
</feature>
<name>A0A8A4ZES6_9MICO</name>
<proteinExistence type="inferred from homology"/>
<comment type="similarity">
    <text evidence="1">In the C-terminal section; belongs to the class-I pyridoxal-phosphate-dependent aminotransferase family.</text>
</comment>
<dbReference type="GO" id="GO:0030170">
    <property type="term" value="F:pyridoxal phosphate binding"/>
    <property type="evidence" value="ECO:0007669"/>
    <property type="project" value="InterPro"/>
</dbReference>
<dbReference type="InterPro" id="IPR000524">
    <property type="entry name" value="Tscrpt_reg_HTH_GntR"/>
</dbReference>
<dbReference type="SUPFAM" id="SSF46785">
    <property type="entry name" value="Winged helix' DNA-binding domain"/>
    <property type="match status" value="1"/>
</dbReference>
<dbReference type="PRINTS" id="PR00035">
    <property type="entry name" value="HTHGNTR"/>
</dbReference>
<dbReference type="CDD" id="cd07377">
    <property type="entry name" value="WHTH_GntR"/>
    <property type="match status" value="1"/>
</dbReference>
<dbReference type="PANTHER" id="PTHR46577:SF1">
    <property type="entry name" value="HTH-TYPE TRANSCRIPTIONAL REGULATORY PROTEIN GABR"/>
    <property type="match status" value="1"/>
</dbReference>
<keyword evidence="5" id="KW-0804">Transcription</keyword>
<dbReference type="InterPro" id="IPR036390">
    <property type="entry name" value="WH_DNA-bd_sf"/>
</dbReference>
<dbReference type="Gene3D" id="1.10.10.10">
    <property type="entry name" value="Winged helix-like DNA-binding domain superfamily/Winged helix DNA-binding domain"/>
    <property type="match status" value="1"/>
</dbReference>
<keyword evidence="8" id="KW-1185">Reference proteome</keyword>
<dbReference type="InterPro" id="IPR015422">
    <property type="entry name" value="PyrdxlP-dep_Trfase_small"/>
</dbReference>
<evidence type="ECO:0000313" key="7">
    <source>
        <dbReference type="EMBL" id="QTE28198.1"/>
    </source>
</evidence>
<evidence type="ECO:0000256" key="2">
    <source>
        <dbReference type="ARBA" id="ARBA00022898"/>
    </source>
</evidence>
<dbReference type="InterPro" id="IPR051446">
    <property type="entry name" value="HTH_trans_reg/aminotransferase"/>
</dbReference>
<dbReference type="PROSITE" id="PS50949">
    <property type="entry name" value="HTH_GNTR"/>
    <property type="match status" value="1"/>
</dbReference>
<dbReference type="InterPro" id="IPR015424">
    <property type="entry name" value="PyrdxlP-dep_Trfase"/>
</dbReference>
<dbReference type="AlphaFoldDB" id="A0A8A4ZES6"/>
<dbReference type="Proteomes" id="UP000663937">
    <property type="component" value="Chromosome"/>
</dbReference>
<dbReference type="PANTHER" id="PTHR46577">
    <property type="entry name" value="HTH-TYPE TRANSCRIPTIONAL REGULATORY PROTEIN GABR"/>
    <property type="match status" value="1"/>
</dbReference>
<keyword evidence="3" id="KW-0805">Transcription regulation</keyword>
<dbReference type="Pfam" id="PF00155">
    <property type="entry name" value="Aminotran_1_2"/>
    <property type="match status" value="1"/>
</dbReference>
<dbReference type="SUPFAM" id="SSF53383">
    <property type="entry name" value="PLP-dependent transferases"/>
    <property type="match status" value="1"/>
</dbReference>
<evidence type="ECO:0000256" key="5">
    <source>
        <dbReference type="ARBA" id="ARBA00023163"/>
    </source>
</evidence>
<dbReference type="InterPro" id="IPR036388">
    <property type="entry name" value="WH-like_DNA-bd_sf"/>
</dbReference>
<evidence type="ECO:0000259" key="6">
    <source>
        <dbReference type="PROSITE" id="PS50949"/>
    </source>
</evidence>
<evidence type="ECO:0000256" key="4">
    <source>
        <dbReference type="ARBA" id="ARBA00023125"/>
    </source>
</evidence>
<keyword evidence="4" id="KW-0238">DNA-binding</keyword>
<keyword evidence="2" id="KW-0663">Pyridoxal phosphate</keyword>
<evidence type="ECO:0000256" key="1">
    <source>
        <dbReference type="ARBA" id="ARBA00005384"/>
    </source>
</evidence>
<keyword evidence="7" id="KW-0808">Transferase</keyword>
<dbReference type="GO" id="GO:0008483">
    <property type="term" value="F:transaminase activity"/>
    <property type="evidence" value="ECO:0007669"/>
    <property type="project" value="UniProtKB-KW"/>
</dbReference>
<organism evidence="7 8">
    <name type="scientific">Pengzhenrongella sicca</name>
    <dbReference type="NCBI Taxonomy" id="2819238"/>
    <lineage>
        <taxon>Bacteria</taxon>
        <taxon>Bacillati</taxon>
        <taxon>Actinomycetota</taxon>
        <taxon>Actinomycetes</taxon>
        <taxon>Micrococcales</taxon>
        <taxon>Pengzhenrongella</taxon>
    </lineage>
</organism>
<dbReference type="GO" id="GO:0003700">
    <property type="term" value="F:DNA-binding transcription factor activity"/>
    <property type="evidence" value="ECO:0007669"/>
    <property type="project" value="InterPro"/>
</dbReference>
<dbReference type="Gene3D" id="3.40.640.10">
    <property type="entry name" value="Type I PLP-dependent aspartate aminotransferase-like (Major domain)"/>
    <property type="match status" value="1"/>
</dbReference>
<dbReference type="SMART" id="SM00345">
    <property type="entry name" value="HTH_GNTR"/>
    <property type="match status" value="1"/>
</dbReference>
<dbReference type="EMBL" id="CP071868">
    <property type="protein sequence ID" value="QTE28198.1"/>
    <property type="molecule type" value="Genomic_DNA"/>
</dbReference>
<dbReference type="RefSeq" id="WP_227422428.1">
    <property type="nucleotide sequence ID" value="NZ_CP071868.1"/>
</dbReference>
<dbReference type="GO" id="GO:0003677">
    <property type="term" value="F:DNA binding"/>
    <property type="evidence" value="ECO:0007669"/>
    <property type="project" value="UniProtKB-KW"/>
</dbReference>
<evidence type="ECO:0000256" key="3">
    <source>
        <dbReference type="ARBA" id="ARBA00023015"/>
    </source>
</evidence>
<dbReference type="KEGG" id="psic:J4E96_12450"/>
<dbReference type="CDD" id="cd00609">
    <property type="entry name" value="AAT_like"/>
    <property type="match status" value="1"/>
</dbReference>